<evidence type="ECO:0000313" key="2">
    <source>
        <dbReference type="Proteomes" id="UP000269721"/>
    </source>
</evidence>
<organism evidence="1 2">
    <name type="scientific">Blyttiomyces helicus</name>
    <dbReference type="NCBI Taxonomy" id="388810"/>
    <lineage>
        <taxon>Eukaryota</taxon>
        <taxon>Fungi</taxon>
        <taxon>Fungi incertae sedis</taxon>
        <taxon>Chytridiomycota</taxon>
        <taxon>Chytridiomycota incertae sedis</taxon>
        <taxon>Chytridiomycetes</taxon>
        <taxon>Chytridiomycetes incertae sedis</taxon>
        <taxon>Blyttiomyces</taxon>
    </lineage>
</organism>
<dbReference type="EMBL" id="KZ996640">
    <property type="protein sequence ID" value="RKO88557.1"/>
    <property type="molecule type" value="Genomic_DNA"/>
</dbReference>
<dbReference type="AlphaFoldDB" id="A0A4V1IR23"/>
<name>A0A4V1IR23_9FUNG</name>
<dbReference type="Proteomes" id="UP000269721">
    <property type="component" value="Unassembled WGS sequence"/>
</dbReference>
<protein>
    <submittedName>
        <fullName evidence="1">Uncharacterized protein</fullName>
    </submittedName>
</protein>
<dbReference type="Gene3D" id="1.25.40.480">
    <property type="match status" value="1"/>
</dbReference>
<proteinExistence type="predicted"/>
<accession>A0A4V1IR23</accession>
<sequence length="248" mass="26846">MDFFASLPAELCILLSDRYLRGSGPELSQRGALWAVKFLWLDKIHLLDVSFPREQLKTLLSAAKSRPVSVVDGLLAPLVMGDSVFDSTRAASRERPELGKHQVEIVCGVLKDEGAGKTALMFCRRIIASILQHTASDDLSCTQAPGSSPAASWGDGMALILQSAIIAIKEFVDFDIVSGFVKLLRSFPPTVRLESRAFASTVLALCNMAKTKGVMPSDPDVQTLREMAESAGLMRRSILAALKGLARN</sequence>
<keyword evidence="2" id="KW-1185">Reference proteome</keyword>
<evidence type="ECO:0000313" key="1">
    <source>
        <dbReference type="EMBL" id="RKO88557.1"/>
    </source>
</evidence>
<gene>
    <name evidence="1" type="ORF">BDK51DRAFT_46651</name>
</gene>
<reference evidence="2" key="1">
    <citation type="journal article" date="2018" name="Nat. Microbiol.">
        <title>Leveraging single-cell genomics to expand the fungal tree of life.</title>
        <authorList>
            <person name="Ahrendt S.R."/>
            <person name="Quandt C.A."/>
            <person name="Ciobanu D."/>
            <person name="Clum A."/>
            <person name="Salamov A."/>
            <person name="Andreopoulos B."/>
            <person name="Cheng J.F."/>
            <person name="Woyke T."/>
            <person name="Pelin A."/>
            <person name="Henrissat B."/>
            <person name="Reynolds N.K."/>
            <person name="Benny G.L."/>
            <person name="Smith M.E."/>
            <person name="James T.Y."/>
            <person name="Grigoriev I.V."/>
        </authorList>
    </citation>
    <scope>NUCLEOTIDE SEQUENCE [LARGE SCALE GENOMIC DNA]</scope>
</reference>